<feature type="transmembrane region" description="Helical" evidence="1">
    <location>
        <begin position="107"/>
        <end position="128"/>
    </location>
</feature>
<name>A0A4S8QK94_9ACTN</name>
<comment type="caution">
    <text evidence="2">The sequence shown here is derived from an EMBL/GenBank/DDBJ whole genome shotgun (WGS) entry which is preliminary data.</text>
</comment>
<evidence type="ECO:0000313" key="2">
    <source>
        <dbReference type="EMBL" id="THV41849.1"/>
    </source>
</evidence>
<keyword evidence="1" id="KW-0812">Transmembrane</keyword>
<dbReference type="OrthoDB" id="4557415at2"/>
<organism evidence="2 3">
    <name type="scientific">Glycomyces buryatensis</name>
    <dbReference type="NCBI Taxonomy" id="2570927"/>
    <lineage>
        <taxon>Bacteria</taxon>
        <taxon>Bacillati</taxon>
        <taxon>Actinomycetota</taxon>
        <taxon>Actinomycetes</taxon>
        <taxon>Glycomycetales</taxon>
        <taxon>Glycomycetaceae</taxon>
        <taxon>Glycomyces</taxon>
    </lineage>
</organism>
<dbReference type="EMBL" id="STGY01000037">
    <property type="protein sequence ID" value="THV41849.1"/>
    <property type="molecule type" value="Genomic_DNA"/>
</dbReference>
<accession>A0A4S8QK94</accession>
<keyword evidence="1" id="KW-1133">Transmembrane helix</keyword>
<feature type="transmembrane region" description="Helical" evidence="1">
    <location>
        <begin position="69"/>
        <end position="95"/>
    </location>
</feature>
<dbReference type="AlphaFoldDB" id="A0A4S8QK94"/>
<reference evidence="3" key="1">
    <citation type="submission" date="2019-04" db="EMBL/GenBank/DDBJ databases">
        <title>Nocardioides xinjiangensis sp. nov.</title>
        <authorList>
            <person name="Liu S."/>
        </authorList>
    </citation>
    <scope>NUCLEOTIDE SEQUENCE [LARGE SCALE GENOMIC DNA]</scope>
    <source>
        <strain evidence="3">18</strain>
    </source>
</reference>
<evidence type="ECO:0000256" key="1">
    <source>
        <dbReference type="SAM" id="Phobius"/>
    </source>
</evidence>
<dbReference type="RefSeq" id="WP_136534212.1">
    <property type="nucleotide sequence ID" value="NZ_STGY01000037.1"/>
</dbReference>
<feature type="transmembrane region" description="Helical" evidence="1">
    <location>
        <begin position="46"/>
        <end position="63"/>
    </location>
</feature>
<sequence length="177" mass="18762">MTSESSSDAVNEPTANDRTARAHLLKEDAEYDHGLSDRELIKQENLIYTGLIGFGILMVQPFLTETDIGTAGMVCIVSFAIGIPLLTGLVVLNWHESFRSSTSKARIVLGVKSIGQGASIVGAVAAFWNMSWIAGVAFLSAAVLALFAHSAGYFHVEKQTGNAPESWSGSASPDSSD</sequence>
<dbReference type="Proteomes" id="UP000308760">
    <property type="component" value="Unassembled WGS sequence"/>
</dbReference>
<reference evidence="2 3" key="2">
    <citation type="submission" date="2019-05" db="EMBL/GenBank/DDBJ databases">
        <title>Glycomyces buryatensis sp. nov.</title>
        <authorList>
            <person name="Nikitina E."/>
        </authorList>
    </citation>
    <scope>NUCLEOTIDE SEQUENCE [LARGE SCALE GENOMIC DNA]</scope>
    <source>
        <strain evidence="2 3">18</strain>
    </source>
</reference>
<protein>
    <submittedName>
        <fullName evidence="2">Uncharacterized protein</fullName>
    </submittedName>
</protein>
<proteinExistence type="predicted"/>
<evidence type="ECO:0000313" key="3">
    <source>
        <dbReference type="Proteomes" id="UP000308760"/>
    </source>
</evidence>
<keyword evidence="1" id="KW-0472">Membrane</keyword>
<keyword evidence="3" id="KW-1185">Reference proteome</keyword>
<feature type="transmembrane region" description="Helical" evidence="1">
    <location>
        <begin position="134"/>
        <end position="156"/>
    </location>
</feature>
<gene>
    <name evidence="2" type="ORF">FAB82_09000</name>
</gene>